<evidence type="ECO:0000256" key="1">
    <source>
        <dbReference type="SAM" id="MobiDB-lite"/>
    </source>
</evidence>
<organism evidence="2 3">
    <name type="scientific">Arenimonas metalli CF5-1</name>
    <dbReference type="NCBI Taxonomy" id="1384056"/>
    <lineage>
        <taxon>Bacteria</taxon>
        <taxon>Pseudomonadati</taxon>
        <taxon>Pseudomonadota</taxon>
        <taxon>Gammaproteobacteria</taxon>
        <taxon>Lysobacterales</taxon>
        <taxon>Lysobacteraceae</taxon>
        <taxon>Arenimonas</taxon>
    </lineage>
</organism>
<gene>
    <name evidence="2" type="ORF">N787_09840</name>
</gene>
<proteinExistence type="predicted"/>
<name>A0A091B246_9GAMM</name>
<feature type="region of interest" description="Disordered" evidence="1">
    <location>
        <begin position="49"/>
        <end position="72"/>
    </location>
</feature>
<keyword evidence="3" id="KW-1185">Reference proteome</keyword>
<comment type="caution">
    <text evidence="2">The sequence shown here is derived from an EMBL/GenBank/DDBJ whole genome shotgun (WGS) entry which is preliminary data.</text>
</comment>
<dbReference type="PATRIC" id="fig|1384056.3.peg.1190"/>
<sequence>MRLVLILASLVLATACDAPKPDPTPDTVPEPQAANTELRDAIQAPLDKARAVEDTQAKEEAERQRTLEDAGG</sequence>
<dbReference type="PROSITE" id="PS51257">
    <property type="entry name" value="PROKAR_LIPOPROTEIN"/>
    <property type="match status" value="1"/>
</dbReference>
<evidence type="ECO:0000313" key="2">
    <source>
        <dbReference type="EMBL" id="KFN46693.1"/>
    </source>
</evidence>
<dbReference type="RefSeq" id="WP_034211715.1">
    <property type="nucleotide sequence ID" value="NZ_AVCK01000014.1"/>
</dbReference>
<dbReference type="EMBL" id="AVCK01000014">
    <property type="protein sequence ID" value="KFN46693.1"/>
    <property type="molecule type" value="Genomic_DNA"/>
</dbReference>
<dbReference type="OrthoDB" id="6058900at2"/>
<reference evidence="2 3" key="1">
    <citation type="submission" date="2013-09" db="EMBL/GenBank/DDBJ databases">
        <title>Genome sequencing of Arenimonas metalli.</title>
        <authorList>
            <person name="Chen F."/>
            <person name="Wang G."/>
        </authorList>
    </citation>
    <scope>NUCLEOTIDE SEQUENCE [LARGE SCALE GENOMIC DNA]</scope>
    <source>
        <strain evidence="2 3">CF5-1</strain>
    </source>
</reference>
<dbReference type="Proteomes" id="UP000029393">
    <property type="component" value="Unassembled WGS sequence"/>
</dbReference>
<evidence type="ECO:0000313" key="3">
    <source>
        <dbReference type="Proteomes" id="UP000029393"/>
    </source>
</evidence>
<accession>A0A091B246</accession>
<protein>
    <submittedName>
        <fullName evidence="2">Uncharacterized protein</fullName>
    </submittedName>
</protein>
<dbReference type="AlphaFoldDB" id="A0A091B246"/>
<dbReference type="eggNOG" id="ENOG5031FNK">
    <property type="taxonomic scope" value="Bacteria"/>
</dbReference>